<dbReference type="AlphaFoldDB" id="A0A077DBB6"/>
<dbReference type="HOGENOM" id="CLU_120951_0_0_4"/>
<feature type="transmembrane region" description="Helical" evidence="1">
    <location>
        <begin position="12"/>
        <end position="32"/>
    </location>
</feature>
<name>A0A077DBB6_9BURK</name>
<proteinExistence type="predicted"/>
<evidence type="ECO:0000313" key="3">
    <source>
        <dbReference type="Proteomes" id="UP000028945"/>
    </source>
</evidence>
<dbReference type="EMBL" id="CP009238">
    <property type="protein sequence ID" value="AIL31954.1"/>
    <property type="molecule type" value="Genomic_DNA"/>
</dbReference>
<feature type="transmembrane region" description="Helical" evidence="1">
    <location>
        <begin position="87"/>
        <end position="112"/>
    </location>
</feature>
<feature type="transmembrane region" description="Helical" evidence="1">
    <location>
        <begin position="52"/>
        <end position="75"/>
    </location>
</feature>
<sequence length="148" mass="17156">MNYYAFAQTLHLYAAIMFVGTVFFEVLIMEGVRKRVSVEFMRDMEKVLGKRIREIIPFALLVLYGSGLAMIALRYTDVLHHPFQSSFGTLLLIKIILATSVFGHFLTAMILIKRHRLNKFRNHVIHTSVFIHVLLIVFLAKGMFFIHL</sequence>
<keyword evidence="1" id="KW-0812">Transmembrane</keyword>
<reference evidence="2 3" key="1">
    <citation type="journal article" date="2014" name="BMC Genomics">
        <title>A genomic perspective on a new bacterial genus and species from the Alcaligenaceae family, Basilea psittacipulmonis.</title>
        <authorList>
            <person name="Whiteson K.L."/>
            <person name="Hernandez D."/>
            <person name="Lazarevic V."/>
            <person name="Gaia N."/>
            <person name="Farinelli L."/>
            <person name="Francois P."/>
            <person name="Pilo P."/>
            <person name="Frey J."/>
            <person name="Schrenzel J."/>
        </authorList>
    </citation>
    <scope>NUCLEOTIDE SEQUENCE [LARGE SCALE GENOMIC DNA]</scope>
    <source>
        <strain evidence="2 3">DSM 24701</strain>
    </source>
</reference>
<evidence type="ECO:0000313" key="2">
    <source>
        <dbReference type="EMBL" id="AIL31954.1"/>
    </source>
</evidence>
<feature type="transmembrane region" description="Helical" evidence="1">
    <location>
        <begin position="124"/>
        <end position="146"/>
    </location>
</feature>
<protein>
    <submittedName>
        <fullName evidence="2">Membrane protein</fullName>
    </submittedName>
</protein>
<dbReference type="RefSeq" id="WP_038497776.1">
    <property type="nucleotide sequence ID" value="NZ_CP009238.1"/>
</dbReference>
<dbReference type="Proteomes" id="UP000028945">
    <property type="component" value="Chromosome"/>
</dbReference>
<dbReference type="PIRSF" id="PIRSF015875">
    <property type="entry name" value="UCP015875"/>
    <property type="match status" value="1"/>
</dbReference>
<keyword evidence="3" id="KW-1185">Reference proteome</keyword>
<dbReference type="OrthoDB" id="5955722at2"/>
<dbReference type="eggNOG" id="COG3399">
    <property type="taxonomic scope" value="Bacteria"/>
</dbReference>
<accession>A0A077DBB6</accession>
<gene>
    <name evidence="2" type="ORF">IX83_00195</name>
</gene>
<dbReference type="InterPro" id="IPR007418">
    <property type="entry name" value="DUF474"/>
</dbReference>
<dbReference type="KEGG" id="bpsi:IX83_00195"/>
<dbReference type="STRING" id="1072685.IX83_00195"/>
<keyword evidence="1" id="KW-1133">Transmembrane helix</keyword>
<keyword evidence="1" id="KW-0472">Membrane</keyword>
<evidence type="ECO:0000256" key="1">
    <source>
        <dbReference type="SAM" id="Phobius"/>
    </source>
</evidence>
<organism evidence="2 3">
    <name type="scientific">Basilea psittacipulmonis DSM 24701</name>
    <dbReference type="NCBI Taxonomy" id="1072685"/>
    <lineage>
        <taxon>Bacteria</taxon>
        <taxon>Pseudomonadati</taxon>
        <taxon>Pseudomonadota</taxon>
        <taxon>Betaproteobacteria</taxon>
        <taxon>Burkholderiales</taxon>
        <taxon>Alcaligenaceae</taxon>
        <taxon>Basilea</taxon>
    </lineage>
</organism>